<evidence type="ECO:0000313" key="1">
    <source>
        <dbReference type="EMBL" id="MDC2889080.1"/>
    </source>
</evidence>
<sequence length="121" mass="13786">MHLVQPNRNLAMSNFDPRFIEIPPQTSSAEGLNGDALNRDNVFVITPTMFAEALFYCHVEDKALAIESVKQLINTCPYNIEWLRDIAYRTPIEAVTNDSYNALVAYQKHVIANKFKKKKAL</sequence>
<dbReference type="Proteomes" id="UP001528411">
    <property type="component" value="Unassembled WGS sequence"/>
</dbReference>
<accession>A0ABT5FC15</accession>
<dbReference type="EMBL" id="JAQOMS010000002">
    <property type="protein sequence ID" value="MDC2889080.1"/>
    <property type="molecule type" value="Genomic_DNA"/>
</dbReference>
<proteinExistence type="predicted"/>
<protein>
    <submittedName>
        <fullName evidence="1">Uncharacterized protein</fullName>
    </submittedName>
</protein>
<evidence type="ECO:0000313" key="2">
    <source>
        <dbReference type="Proteomes" id="UP001528411"/>
    </source>
</evidence>
<comment type="caution">
    <text evidence="1">The sequence shown here is derived from an EMBL/GenBank/DDBJ whole genome shotgun (WGS) entry which is preliminary data.</text>
</comment>
<dbReference type="RefSeq" id="WP_272180596.1">
    <property type="nucleotide sequence ID" value="NZ_JAQOMS010000002.1"/>
</dbReference>
<organism evidence="1 2">
    <name type="scientific">Psychrosphaera algicola</name>
    <dbReference type="NCBI Taxonomy" id="3023714"/>
    <lineage>
        <taxon>Bacteria</taxon>
        <taxon>Pseudomonadati</taxon>
        <taxon>Pseudomonadota</taxon>
        <taxon>Gammaproteobacteria</taxon>
        <taxon>Alteromonadales</taxon>
        <taxon>Pseudoalteromonadaceae</taxon>
        <taxon>Psychrosphaera</taxon>
    </lineage>
</organism>
<reference evidence="1 2" key="1">
    <citation type="submission" date="2023-01" db="EMBL/GenBank/DDBJ databases">
        <title>Psychrosphaera sp. nov., isolated from marine algae.</title>
        <authorList>
            <person name="Bayburt H."/>
            <person name="Choi B.J."/>
            <person name="Kim J.M."/>
            <person name="Choi D.G."/>
            <person name="Jeon C.O."/>
        </authorList>
    </citation>
    <scope>NUCLEOTIDE SEQUENCE [LARGE SCALE GENOMIC DNA]</scope>
    <source>
        <strain evidence="1 2">G1-22</strain>
    </source>
</reference>
<name>A0ABT5FC15_9GAMM</name>
<keyword evidence="2" id="KW-1185">Reference proteome</keyword>
<gene>
    <name evidence="1" type="ORF">PN838_10280</name>
</gene>